<keyword evidence="3" id="KW-1003">Cell membrane</keyword>
<evidence type="ECO:0000313" key="9">
    <source>
        <dbReference type="Proteomes" id="UP000284178"/>
    </source>
</evidence>
<name>A0A412G2X9_9FIRM</name>
<feature type="transmembrane region" description="Helical" evidence="7">
    <location>
        <begin position="98"/>
        <end position="120"/>
    </location>
</feature>
<evidence type="ECO:0000256" key="7">
    <source>
        <dbReference type="SAM" id="Phobius"/>
    </source>
</evidence>
<comment type="caution">
    <text evidence="8">The sequence shown here is derived from an EMBL/GenBank/DDBJ whole genome shotgun (WGS) entry which is preliminary data.</text>
</comment>
<evidence type="ECO:0000256" key="1">
    <source>
        <dbReference type="ARBA" id="ARBA00004651"/>
    </source>
</evidence>
<feature type="transmembrane region" description="Helical" evidence="7">
    <location>
        <begin position="360"/>
        <end position="379"/>
    </location>
</feature>
<protein>
    <submittedName>
        <fullName evidence="8">MATE family efflux transporter</fullName>
    </submittedName>
</protein>
<evidence type="ECO:0000256" key="5">
    <source>
        <dbReference type="ARBA" id="ARBA00022989"/>
    </source>
</evidence>
<dbReference type="Pfam" id="PF01554">
    <property type="entry name" value="MatE"/>
    <property type="match status" value="2"/>
</dbReference>
<keyword evidence="4 7" id="KW-0812">Transmembrane</keyword>
<keyword evidence="5 7" id="KW-1133">Transmembrane helix</keyword>
<dbReference type="InterPro" id="IPR048279">
    <property type="entry name" value="MdtK-like"/>
</dbReference>
<sequence>MTRRLQFKVDLIHGPIFQSLLFFAIPLFFSNVFQQLYNTVDTMIVGHALGDLSLAAIGSCAAIYDLLIGFALGIGNGLAIVTARSYGADDTELLKKSVAASIVIGLLTSLVLTVGAEVILMPLLKMLDTPPEIIAEAFSYISVITRFTLVMFAYNLCAGLLRAIGNSFMPLVFLVLSSCLNIGLDLFFITQLHMGVGGAAVATVIAQGISVVLCLIYILKKAPVLIPQRRHFKIERGIYAEMLGQGLSMGFMGSIVAAGSVVLQYGINNLGTLVIAGHTAARKLFMFFNMPFSAMAMAISTFVSQNRGADQRTRILKAMRCAVLYDIAMAAGVTVILLLFAPALVQLISGSQEAVVLNNGALYLRVVGPFYAVLGVLLETRYALQGLGAKMIPLVSSVIELLGKIVFAFVFIPRFQYLAVIFCEPVIWCLMTAQLIYAYATHPYIRGKKGKAELSV</sequence>
<keyword evidence="6 7" id="KW-0472">Membrane</keyword>
<dbReference type="GO" id="GO:0042910">
    <property type="term" value="F:xenobiotic transmembrane transporter activity"/>
    <property type="evidence" value="ECO:0007669"/>
    <property type="project" value="InterPro"/>
</dbReference>
<dbReference type="PANTHER" id="PTHR43549:SF3">
    <property type="entry name" value="MULTIDRUG RESISTANCE PROTEIN YPNP-RELATED"/>
    <property type="match status" value="1"/>
</dbReference>
<comment type="subcellular location">
    <subcellularLocation>
        <location evidence="1">Cell membrane</location>
        <topology evidence="1">Multi-pass membrane protein</topology>
    </subcellularLocation>
</comment>
<dbReference type="PIRSF" id="PIRSF006603">
    <property type="entry name" value="DinF"/>
    <property type="match status" value="1"/>
</dbReference>
<feature type="transmembrane region" description="Helical" evidence="7">
    <location>
        <begin position="323"/>
        <end position="348"/>
    </location>
</feature>
<accession>A0A412G2X9</accession>
<feature type="transmembrane region" description="Helical" evidence="7">
    <location>
        <begin position="140"/>
        <end position="161"/>
    </location>
</feature>
<dbReference type="RefSeq" id="WP_117894649.1">
    <property type="nucleotide sequence ID" value="NZ_CABJCV010000007.1"/>
</dbReference>
<organism evidence="8 9">
    <name type="scientific">Holdemania filiformis</name>
    <dbReference type="NCBI Taxonomy" id="61171"/>
    <lineage>
        <taxon>Bacteria</taxon>
        <taxon>Bacillati</taxon>
        <taxon>Bacillota</taxon>
        <taxon>Erysipelotrichia</taxon>
        <taxon>Erysipelotrichales</taxon>
        <taxon>Erysipelotrichaceae</taxon>
        <taxon>Holdemania</taxon>
    </lineage>
</organism>
<feature type="transmembrane region" description="Helical" evidence="7">
    <location>
        <begin position="195"/>
        <end position="219"/>
    </location>
</feature>
<evidence type="ECO:0000256" key="3">
    <source>
        <dbReference type="ARBA" id="ARBA00022475"/>
    </source>
</evidence>
<feature type="transmembrane region" description="Helical" evidence="7">
    <location>
        <begin position="418"/>
        <end position="440"/>
    </location>
</feature>
<keyword evidence="9" id="KW-1185">Reference proteome</keyword>
<proteinExistence type="predicted"/>
<dbReference type="NCBIfam" id="TIGR00797">
    <property type="entry name" value="matE"/>
    <property type="match status" value="1"/>
</dbReference>
<evidence type="ECO:0000256" key="4">
    <source>
        <dbReference type="ARBA" id="ARBA00022692"/>
    </source>
</evidence>
<dbReference type="Proteomes" id="UP000284178">
    <property type="component" value="Unassembled WGS sequence"/>
</dbReference>
<dbReference type="AlphaFoldDB" id="A0A412G2X9"/>
<dbReference type="GO" id="GO:0005886">
    <property type="term" value="C:plasma membrane"/>
    <property type="evidence" value="ECO:0007669"/>
    <property type="project" value="UniProtKB-SubCell"/>
</dbReference>
<keyword evidence="2" id="KW-0813">Transport</keyword>
<dbReference type="InterPro" id="IPR002528">
    <property type="entry name" value="MATE_fam"/>
</dbReference>
<dbReference type="EMBL" id="QRUP01000007">
    <property type="protein sequence ID" value="RGR74842.1"/>
    <property type="molecule type" value="Genomic_DNA"/>
</dbReference>
<evidence type="ECO:0000256" key="2">
    <source>
        <dbReference type="ARBA" id="ARBA00022448"/>
    </source>
</evidence>
<evidence type="ECO:0000256" key="6">
    <source>
        <dbReference type="ARBA" id="ARBA00023136"/>
    </source>
</evidence>
<evidence type="ECO:0000313" key="8">
    <source>
        <dbReference type="EMBL" id="RGR74842.1"/>
    </source>
</evidence>
<feature type="transmembrane region" description="Helical" evidence="7">
    <location>
        <begin position="168"/>
        <end position="189"/>
    </location>
</feature>
<reference evidence="8 9" key="1">
    <citation type="submission" date="2018-08" db="EMBL/GenBank/DDBJ databases">
        <title>A genome reference for cultivated species of the human gut microbiota.</title>
        <authorList>
            <person name="Zou Y."/>
            <person name="Xue W."/>
            <person name="Luo G."/>
        </authorList>
    </citation>
    <scope>NUCLEOTIDE SEQUENCE [LARGE SCALE GENOMIC DNA]</scope>
    <source>
        <strain evidence="8 9">AF24-29</strain>
    </source>
</reference>
<feature type="transmembrane region" description="Helical" evidence="7">
    <location>
        <begin position="284"/>
        <end position="303"/>
    </location>
</feature>
<dbReference type="GeneID" id="83015164"/>
<gene>
    <name evidence="8" type="ORF">DWY25_07065</name>
</gene>
<feature type="transmembrane region" description="Helical" evidence="7">
    <location>
        <begin position="391"/>
        <end position="412"/>
    </location>
</feature>
<feature type="transmembrane region" description="Helical" evidence="7">
    <location>
        <begin position="53"/>
        <end position="78"/>
    </location>
</feature>
<feature type="transmembrane region" description="Helical" evidence="7">
    <location>
        <begin position="240"/>
        <end position="264"/>
    </location>
</feature>
<dbReference type="PANTHER" id="PTHR43549">
    <property type="entry name" value="MULTIDRUG RESISTANCE PROTEIN YPNP-RELATED"/>
    <property type="match status" value="1"/>
</dbReference>
<dbReference type="CDD" id="cd13138">
    <property type="entry name" value="MATE_yoeA_like"/>
    <property type="match status" value="1"/>
</dbReference>
<feature type="transmembrane region" description="Helical" evidence="7">
    <location>
        <begin position="12"/>
        <end position="33"/>
    </location>
</feature>
<dbReference type="GO" id="GO:0015297">
    <property type="term" value="F:antiporter activity"/>
    <property type="evidence" value="ECO:0007669"/>
    <property type="project" value="InterPro"/>
</dbReference>
<dbReference type="InterPro" id="IPR052031">
    <property type="entry name" value="Membrane_Transporter-Flippase"/>
</dbReference>